<dbReference type="EMBL" id="CABVHG010000013">
    <property type="protein sequence ID" value="VVM85752.1"/>
    <property type="molecule type" value="Genomic_DNA"/>
</dbReference>
<reference evidence="3" key="1">
    <citation type="submission" date="2019-09" db="EMBL/GenBank/DDBJ databases">
        <authorList>
            <person name="Chandra G."/>
            <person name="Truman W A."/>
        </authorList>
    </citation>
    <scope>NUCLEOTIDE SEQUENCE [LARGE SCALE GENOMIC DNA]</scope>
    <source>
        <strain evidence="3">PS652</strain>
    </source>
</reference>
<dbReference type="AlphaFoldDB" id="A0A5E6SZK6"/>
<proteinExistence type="predicted"/>
<evidence type="ECO:0000259" key="1">
    <source>
        <dbReference type="Pfam" id="PF15565"/>
    </source>
</evidence>
<feature type="domain" description="Immunity protein 30" evidence="1">
    <location>
        <begin position="14"/>
        <end position="106"/>
    </location>
</feature>
<dbReference type="InterPro" id="IPR029084">
    <property type="entry name" value="Imm30"/>
</dbReference>
<dbReference type="Proteomes" id="UP000326595">
    <property type="component" value="Chromosome"/>
</dbReference>
<evidence type="ECO:0000313" key="4">
    <source>
        <dbReference type="Proteomes" id="UP000326595"/>
    </source>
</evidence>
<evidence type="ECO:0000313" key="2">
    <source>
        <dbReference type="EMBL" id="CAK9892360.1"/>
    </source>
</evidence>
<reference evidence="2 4" key="2">
    <citation type="submission" date="2024-03" db="EMBL/GenBank/DDBJ databases">
        <authorList>
            <person name="Alaster D. Moffat"/>
            <person name="Govind Chandra"/>
            <person name="Andrew W. Truman"/>
        </authorList>
    </citation>
    <scope>NUCLEOTIDE SEQUENCE [LARGE SCALE GENOMIC DNA]</scope>
    <source>
        <strain evidence="2">PS652</strain>
    </source>
</reference>
<dbReference type="Pfam" id="PF15565">
    <property type="entry name" value="Imm30"/>
    <property type="match status" value="1"/>
</dbReference>
<evidence type="ECO:0000313" key="3">
    <source>
        <dbReference type="EMBL" id="VVM85752.1"/>
    </source>
</evidence>
<organism evidence="3">
    <name type="scientific">Pseudomonas fluorescens</name>
    <dbReference type="NCBI Taxonomy" id="294"/>
    <lineage>
        <taxon>Bacteria</taxon>
        <taxon>Pseudomonadati</taxon>
        <taxon>Pseudomonadota</taxon>
        <taxon>Gammaproteobacteria</taxon>
        <taxon>Pseudomonadales</taxon>
        <taxon>Pseudomonadaceae</taxon>
        <taxon>Pseudomonas</taxon>
    </lineage>
</organism>
<accession>A0A5E6SZK6</accession>
<dbReference type="EMBL" id="OZ024668">
    <property type="protein sequence ID" value="CAK9892360.1"/>
    <property type="molecule type" value="Genomic_DNA"/>
</dbReference>
<sequence>MSLTTDLEDCASLNSDAEVARFSTTLRAMAQTRDKQYLKVMLSHLDDDCEYGDLMKDIIGMAESFDPASYVEAVVEVTDTLKDKAGDWLESIHYRIFNSPEYTKLYRTALAHSANRAAVASYLQFFLAGNPEKQSEVDWVLAG</sequence>
<protein>
    <recommendedName>
        <fullName evidence="1">Immunity protein 30 domain-containing protein</fullName>
    </recommendedName>
</protein>
<gene>
    <name evidence="3" type="ORF">PS652_02519</name>
    <name evidence="2" type="ORF">PS652_05225</name>
</gene>
<dbReference type="RefSeq" id="WP_038998230.1">
    <property type="nucleotide sequence ID" value="NZ_OZ024668.1"/>
</dbReference>
<name>A0A5E6SZK6_PSEFL</name>